<dbReference type="Proteomes" id="UP000091857">
    <property type="component" value="Chromosome 6"/>
</dbReference>
<evidence type="ECO:0000313" key="5">
    <source>
        <dbReference type="Proteomes" id="UP000091857"/>
    </source>
</evidence>
<feature type="domain" description="ArsA HSP20-like" evidence="3">
    <location>
        <begin position="401"/>
        <end position="461"/>
    </location>
</feature>
<name>A0A2C9VNM0_MANES</name>
<accession>A0A2C9VNM0</accession>
<dbReference type="InterPro" id="IPR053262">
    <property type="entry name" value="ArsA_ATPase-like"/>
</dbReference>
<dbReference type="InterPro" id="IPR040612">
    <property type="entry name" value="ArsA_HSP20-like"/>
</dbReference>
<dbReference type="InterPro" id="IPR008978">
    <property type="entry name" value="HSP20-like_chaperone"/>
</dbReference>
<keyword evidence="5" id="KW-1185">Reference proteome</keyword>
<dbReference type="PANTHER" id="PTHR43868:SF1">
    <property type="entry name" value="P-LOOP CONTAINING NUCLEOSIDE TRIPHOSPHATE HYDROLASES SUPERFAMILY PROTEIN"/>
    <property type="match status" value="1"/>
</dbReference>
<dbReference type="Pfam" id="PF17886">
    <property type="entry name" value="ArsA_HSP20"/>
    <property type="match status" value="1"/>
</dbReference>
<dbReference type="EMBL" id="CM004392">
    <property type="protein sequence ID" value="OAY47359.1"/>
    <property type="molecule type" value="Genomic_DNA"/>
</dbReference>
<dbReference type="STRING" id="3983.A0A2C9VNM0"/>
<organism evidence="4 5">
    <name type="scientific">Manihot esculenta</name>
    <name type="common">Cassava</name>
    <name type="synonym">Jatropha manihot</name>
    <dbReference type="NCBI Taxonomy" id="3983"/>
    <lineage>
        <taxon>Eukaryota</taxon>
        <taxon>Viridiplantae</taxon>
        <taxon>Streptophyta</taxon>
        <taxon>Embryophyta</taxon>
        <taxon>Tracheophyta</taxon>
        <taxon>Spermatophyta</taxon>
        <taxon>Magnoliopsida</taxon>
        <taxon>eudicotyledons</taxon>
        <taxon>Gunneridae</taxon>
        <taxon>Pentapetalae</taxon>
        <taxon>rosids</taxon>
        <taxon>fabids</taxon>
        <taxon>Malpighiales</taxon>
        <taxon>Euphorbiaceae</taxon>
        <taxon>Crotonoideae</taxon>
        <taxon>Manihoteae</taxon>
        <taxon>Manihot</taxon>
    </lineage>
</organism>
<dbReference type="SUPFAM" id="SSF52540">
    <property type="entry name" value="P-loop containing nucleoside triphosphate hydrolases"/>
    <property type="match status" value="1"/>
</dbReference>
<dbReference type="Pfam" id="PF02374">
    <property type="entry name" value="ArsA_ATPase"/>
    <property type="match status" value="1"/>
</dbReference>
<dbReference type="Gene3D" id="3.40.50.300">
    <property type="entry name" value="P-loop containing nucleotide triphosphate hydrolases"/>
    <property type="match status" value="1"/>
</dbReference>
<dbReference type="OrthoDB" id="1909609at2759"/>
<comment type="caution">
    <text evidence="4">The sequence shown here is derived from an EMBL/GenBank/DDBJ whole genome shotgun (WGS) entry which is preliminary data.</text>
</comment>
<evidence type="ECO:0000259" key="3">
    <source>
        <dbReference type="Pfam" id="PF17886"/>
    </source>
</evidence>
<dbReference type="PANTHER" id="PTHR43868">
    <property type="entry name" value="OS02G0711200 PROTEIN"/>
    <property type="match status" value="1"/>
</dbReference>
<evidence type="ECO:0000313" key="4">
    <source>
        <dbReference type="EMBL" id="OAY47359.1"/>
    </source>
</evidence>
<dbReference type="AlphaFoldDB" id="A0A2C9VNM0"/>
<evidence type="ECO:0000259" key="2">
    <source>
        <dbReference type="Pfam" id="PF02374"/>
    </source>
</evidence>
<gene>
    <name evidence="4" type="ORF">MANES_06G073100v8</name>
</gene>
<evidence type="ECO:0008006" key="6">
    <source>
        <dbReference type="Google" id="ProtNLM"/>
    </source>
</evidence>
<feature type="domain" description="ArsA/GET3 Anion-transporting ATPase-like" evidence="2">
    <location>
        <begin position="64"/>
        <end position="299"/>
    </location>
</feature>
<reference evidence="5" key="1">
    <citation type="journal article" date="2016" name="Nat. Biotechnol.">
        <title>Sequencing wild and cultivated cassava and related species reveals extensive interspecific hybridization and genetic diversity.</title>
        <authorList>
            <person name="Bredeson J.V."/>
            <person name="Lyons J.B."/>
            <person name="Prochnik S.E."/>
            <person name="Wu G.A."/>
            <person name="Ha C.M."/>
            <person name="Edsinger-Gonzales E."/>
            <person name="Grimwood J."/>
            <person name="Schmutz J."/>
            <person name="Rabbi I.Y."/>
            <person name="Egesi C."/>
            <person name="Nauluvula P."/>
            <person name="Lebot V."/>
            <person name="Ndunguru J."/>
            <person name="Mkamilo G."/>
            <person name="Bart R.S."/>
            <person name="Setter T.L."/>
            <person name="Gleadow R.M."/>
            <person name="Kulakow P."/>
            <person name="Ferguson M.E."/>
            <person name="Rounsley S."/>
            <person name="Rokhsar D.S."/>
        </authorList>
    </citation>
    <scope>NUCLEOTIDE SEQUENCE [LARGE SCALE GENOMIC DNA]</scope>
    <source>
        <strain evidence="5">cv. AM560-2</strain>
    </source>
</reference>
<dbReference type="CDD" id="cd02035">
    <property type="entry name" value="ArsA"/>
    <property type="match status" value="1"/>
</dbReference>
<proteinExistence type="inferred from homology"/>
<sequence length="462" mass="50496">MASSSSFFSPLLLANPDSDFTFLKRKVNVHYKVKATSALPITAAAASSSSSTSNNKENSSSKSTKLITFLGKGGSGKTISSIFAAQHYAMAGLSTCLVIQTQDPSADYFLNCKIGTSPVICNDNLSAVRLETTKMLLEPLNRLKQADAHLKMTQGVLEGVVGEELGVLPAMDSIFSALVLERLVRFLTNVAQKKKEDKFDIIVYDGISSDETLRMIGAASKARLYLKYLRNLAEKTDLGRLVGPSLLRIVDEAMNLGGRGYSNGIASAEIWDNLERMLERGSSAFSDPCKFGCFLVMDPSNPTSVNSALRYWGCTIQAGAQVSGAFGISSPYLNEESIEQIKNKFSPLHFAFIPQFPMGYPLDWNSIMLNTVGHDSRAHFSLPARHSDSFKSNVKFDAAKKSITLFMPGFDKTEIKLYQYRGGSELLVEAGDQRRVISLPPRIQGKVGGAKFIDRSLVITMR</sequence>
<comment type="similarity">
    <text evidence="1">Belongs to the arsA ATPase family.</text>
</comment>
<evidence type="ECO:0000256" key="1">
    <source>
        <dbReference type="ARBA" id="ARBA00011040"/>
    </source>
</evidence>
<protein>
    <recommendedName>
        <fullName evidence="6">Anion-transporting ATPase-like domain-containing protein</fullName>
    </recommendedName>
</protein>
<dbReference type="Gene3D" id="2.60.40.790">
    <property type="match status" value="1"/>
</dbReference>
<dbReference type="Gramene" id="Manes.06G073100.1.v8.1">
    <property type="protein sequence ID" value="Manes.06G073100.1.v8.1.CDS"/>
    <property type="gene ID" value="Manes.06G073100.v8.1"/>
</dbReference>
<dbReference type="InterPro" id="IPR027417">
    <property type="entry name" value="P-loop_NTPase"/>
</dbReference>
<dbReference type="InterPro" id="IPR025723">
    <property type="entry name" value="ArsA/GET3_ATPase-like"/>
</dbReference>